<evidence type="ECO:0000313" key="2">
    <source>
        <dbReference type="Proteomes" id="UP000177870"/>
    </source>
</evidence>
<proteinExistence type="predicted"/>
<evidence type="ECO:0000313" key="1">
    <source>
        <dbReference type="EMBL" id="AOX01131.1"/>
    </source>
</evidence>
<gene>
    <name evidence="1" type="ORF">BJP34_18285</name>
</gene>
<evidence type="ECO:0008006" key="3">
    <source>
        <dbReference type="Google" id="ProtNLM"/>
    </source>
</evidence>
<dbReference type="Gene3D" id="3.20.20.80">
    <property type="entry name" value="Glycosidases"/>
    <property type="match status" value="1"/>
</dbReference>
<dbReference type="Proteomes" id="UP000177870">
    <property type="component" value="Chromosome"/>
</dbReference>
<organism evidence="1 2">
    <name type="scientific">Moorena producens PAL-8-15-08-1</name>
    <dbReference type="NCBI Taxonomy" id="1458985"/>
    <lineage>
        <taxon>Bacteria</taxon>
        <taxon>Bacillati</taxon>
        <taxon>Cyanobacteriota</taxon>
        <taxon>Cyanophyceae</taxon>
        <taxon>Coleofasciculales</taxon>
        <taxon>Coleofasciculaceae</taxon>
        <taxon>Moorena</taxon>
    </lineage>
</organism>
<dbReference type="EMBL" id="CP017599">
    <property type="protein sequence ID" value="AOX01131.1"/>
    <property type="molecule type" value="Genomic_DNA"/>
</dbReference>
<sequence>MSNYVIGGWTQSTSNQPPDESFAYTMYGMITNLNGLTSGTPSQPGWSPTDTPPPAIPGKVLWTYGGQACTPNGMPDSDQNVNDIISATNSSGWDGVDFDDECQMNTDMIINTMESLKPKESSYTFLAGWNYNNPDQSDEGKQINQNVQKIGATGLCDRFILMCYADAMWPMPDIQNNVGPAIERTIENLGNDSNKKVILALTPAGLNQENLNYFLEQVTKYDIGGLFIWEFPNLSASDLETIKNTLGIS</sequence>
<name>A0A1D8TU08_9CYAN</name>
<dbReference type="SUPFAM" id="SSF51445">
    <property type="entry name" value="(Trans)glycosidases"/>
    <property type="match status" value="1"/>
</dbReference>
<dbReference type="KEGG" id="mpro:BJP34_18285"/>
<dbReference type="OrthoDB" id="6555153at2"/>
<dbReference type="InterPro" id="IPR017853">
    <property type="entry name" value="GH"/>
</dbReference>
<protein>
    <recommendedName>
        <fullName evidence="3">GH18 domain-containing protein</fullName>
    </recommendedName>
</protein>
<dbReference type="AlphaFoldDB" id="A0A1D8TU08"/>
<accession>A0A1D8TU08</accession>
<reference evidence="2" key="1">
    <citation type="submission" date="2016-10" db="EMBL/GenBank/DDBJ databases">
        <title>Comparative genomics uncovers the prolific and rare metabolic potential of the cyanobacterial genus Moorea.</title>
        <authorList>
            <person name="Leao T."/>
            <person name="Castelao G."/>
            <person name="Korobeynikov A."/>
            <person name="Monroe E.A."/>
            <person name="Podell S."/>
            <person name="Glukhov E."/>
            <person name="Allen E."/>
            <person name="Gerwick W.H."/>
            <person name="Gerwick L."/>
        </authorList>
    </citation>
    <scope>NUCLEOTIDE SEQUENCE [LARGE SCALE GENOMIC DNA]</scope>
    <source>
        <strain evidence="2">PAL-8-15-08-1</strain>
    </source>
</reference>
<dbReference type="RefSeq" id="WP_070393581.1">
    <property type="nucleotide sequence ID" value="NZ_CP017599.1"/>
</dbReference>